<feature type="domain" description="Rad21/Rec8-like protein C-terminal eukaryotic" evidence="5">
    <location>
        <begin position="574"/>
        <end position="623"/>
    </location>
</feature>
<feature type="compositionally biased region" description="Low complexity" evidence="4">
    <location>
        <begin position="532"/>
        <end position="542"/>
    </location>
</feature>
<dbReference type="Pfam" id="PF04824">
    <property type="entry name" value="Rad21_Rec8"/>
    <property type="match status" value="1"/>
</dbReference>
<proteinExistence type="inferred from homology"/>
<name>A0ABR3C7Q6_9TREE</name>
<gene>
    <name evidence="7" type="ORF">I308_100338</name>
</gene>
<dbReference type="SUPFAM" id="SSF46785">
    <property type="entry name" value="Winged helix' DNA-binding domain"/>
    <property type="match status" value="1"/>
</dbReference>
<dbReference type="RefSeq" id="XP_066616811.1">
    <property type="nucleotide sequence ID" value="XM_066754910.1"/>
</dbReference>
<dbReference type="PANTHER" id="PTHR12585:SF69">
    <property type="entry name" value="FI11703P"/>
    <property type="match status" value="1"/>
</dbReference>
<dbReference type="InterPro" id="IPR006909">
    <property type="entry name" value="Rad21/Rec8_C_eu"/>
</dbReference>
<sequence length="659" mass="72651">MILNELIKSGPLAKIWLSAHQERKLSKTQAMGVDVGESVEAILTQDTALPLRSSGPLMLGVVRIYSRKVGYLFDDCKEARERISLAFRPGIVDLPEDQVRASHNAITISSRPDFDFNDWTWGPSNFLIPPQPSQAAVTTTVLPGAQEFGAFNFGVPRAPSIYGGSETATSRHGSHDELSSQLGSNEFSGIDLGLNLEGDETIEYGREVMTPISREGTAYAAERERSIRAGTFDVTGFAAEELPPMAPMDEYDVEMVERMEQFEPMDLGLDFERELERERRATTELLTPPPPTPPPESISDLTPRTAAQISALPAPPVKGVKKPRLVMPDHETELTQGLADRAAILGAEHFIPADVELLQLNEIVSDPTSHFLPTLKIGGENWTAVAPLGLAPELTELFAFPSNVLRKGRGLEEAEEDRLAKRARVEGEVEAAEQIRQAEEEVEVVRRHEFEIGYEPEAFAPAFAGDEGDYGIGEEMPMEPFGVSPPTFRVSRGPSLVPSRAESIAREAEYEGPEGEFTLAMFDTRSSRAAESQVSQVPSSPSRAETQREGAPGKYTSMAMDLLRNELQAIEEEDKVVSFEKLAEKATKRAASTFFFELLSLGTRDCVKLEQPEAFGDIKIRVELRGVNLRMRLGLQLVCVDRLFTMSILSEMLTVIEDN</sequence>
<dbReference type="GeneID" id="91987196"/>
<dbReference type="PANTHER" id="PTHR12585">
    <property type="entry name" value="SCC1 / RAD21 FAMILY MEMBER"/>
    <property type="match status" value="1"/>
</dbReference>
<dbReference type="Gene3D" id="1.10.10.580">
    <property type="entry name" value="Structural maintenance of chromosome 1. Chain E"/>
    <property type="match status" value="1"/>
</dbReference>
<keyword evidence="3" id="KW-0539">Nucleus</keyword>
<dbReference type="Proteomes" id="UP000054399">
    <property type="component" value="Unassembled WGS sequence"/>
</dbReference>
<dbReference type="InterPro" id="IPR006910">
    <property type="entry name" value="Rad21_Rec8_N"/>
</dbReference>
<dbReference type="InterPro" id="IPR036390">
    <property type="entry name" value="WH_DNA-bd_sf"/>
</dbReference>
<reference evidence="7" key="2">
    <citation type="submission" date="2024-01" db="EMBL/GenBank/DDBJ databases">
        <title>Comparative genomics of Cryptococcus and Kwoniella reveals pathogenesis evolution and contrasting modes of karyotype evolution via chromosome fusion or intercentromeric recombination.</title>
        <authorList>
            <person name="Coelho M.A."/>
            <person name="David-Palma M."/>
            <person name="Shea T."/>
            <person name="Bowers K."/>
            <person name="Mcginley-Smith S."/>
            <person name="Mohammad A.W."/>
            <person name="Gnirke A."/>
            <person name="Yurkov A.M."/>
            <person name="Nowrousian M."/>
            <person name="Sun S."/>
            <person name="Cuomo C.A."/>
            <person name="Heitman J."/>
        </authorList>
    </citation>
    <scope>NUCLEOTIDE SEQUENCE</scope>
    <source>
        <strain evidence="7">IND107</strain>
    </source>
</reference>
<feature type="region of interest" description="Disordered" evidence="4">
    <location>
        <begin position="528"/>
        <end position="551"/>
    </location>
</feature>
<evidence type="ECO:0000259" key="6">
    <source>
        <dbReference type="Pfam" id="PF04825"/>
    </source>
</evidence>
<evidence type="ECO:0000256" key="3">
    <source>
        <dbReference type="ARBA" id="ARBA00023242"/>
    </source>
</evidence>
<comment type="subcellular location">
    <subcellularLocation>
        <location evidence="1">Nucleus</location>
    </subcellularLocation>
</comment>
<accession>A0ABR3C7Q6</accession>
<dbReference type="EMBL" id="ATAM02000001">
    <property type="protein sequence ID" value="KAL0255534.1"/>
    <property type="molecule type" value="Genomic_DNA"/>
</dbReference>
<evidence type="ECO:0000256" key="1">
    <source>
        <dbReference type="ARBA" id="ARBA00004123"/>
    </source>
</evidence>
<comment type="similarity">
    <text evidence="2">Belongs to the rad21 family.</text>
</comment>
<evidence type="ECO:0000313" key="8">
    <source>
        <dbReference type="Proteomes" id="UP000054399"/>
    </source>
</evidence>
<feature type="region of interest" description="Disordered" evidence="4">
    <location>
        <begin position="162"/>
        <end position="184"/>
    </location>
</feature>
<dbReference type="InterPro" id="IPR039781">
    <property type="entry name" value="Rad21/Rec8-like"/>
</dbReference>
<protein>
    <recommendedName>
        <fullName evidence="9">Cohesin complex subunit SCC1</fullName>
    </recommendedName>
</protein>
<feature type="domain" description="Rad21/Rec8-like protein N-terminal" evidence="6">
    <location>
        <begin position="6"/>
        <end position="100"/>
    </location>
</feature>
<dbReference type="InterPro" id="IPR023093">
    <property type="entry name" value="ScpA-like_C"/>
</dbReference>
<evidence type="ECO:0000256" key="4">
    <source>
        <dbReference type="SAM" id="MobiDB-lite"/>
    </source>
</evidence>
<keyword evidence="8" id="KW-1185">Reference proteome</keyword>
<comment type="caution">
    <text evidence="7">The sequence shown here is derived from an EMBL/GenBank/DDBJ whole genome shotgun (WGS) entry which is preliminary data.</text>
</comment>
<evidence type="ECO:0000256" key="2">
    <source>
        <dbReference type="ARBA" id="ARBA00009870"/>
    </source>
</evidence>
<evidence type="ECO:0000259" key="5">
    <source>
        <dbReference type="Pfam" id="PF04824"/>
    </source>
</evidence>
<dbReference type="Pfam" id="PF04825">
    <property type="entry name" value="Rad21_Rec8_N"/>
    <property type="match status" value="1"/>
</dbReference>
<evidence type="ECO:0000313" key="7">
    <source>
        <dbReference type="EMBL" id="KAL0255534.1"/>
    </source>
</evidence>
<evidence type="ECO:0008006" key="9">
    <source>
        <dbReference type="Google" id="ProtNLM"/>
    </source>
</evidence>
<organism evidence="7 8">
    <name type="scientific">Cryptococcus tetragattii IND107</name>
    <dbReference type="NCBI Taxonomy" id="1296105"/>
    <lineage>
        <taxon>Eukaryota</taxon>
        <taxon>Fungi</taxon>
        <taxon>Dikarya</taxon>
        <taxon>Basidiomycota</taxon>
        <taxon>Agaricomycotina</taxon>
        <taxon>Tremellomycetes</taxon>
        <taxon>Tremellales</taxon>
        <taxon>Cryptococcaceae</taxon>
        <taxon>Cryptococcus</taxon>
        <taxon>Cryptococcus gattii species complex</taxon>
    </lineage>
</organism>
<reference evidence="7" key="1">
    <citation type="submission" date="2015-01" db="EMBL/GenBank/DDBJ databases">
        <authorList>
            <consortium name="The Broad Institute Genomics Platform"/>
            <person name="Cuomo C."/>
            <person name="Litvintseva A."/>
            <person name="Chen Y."/>
            <person name="Heitman J."/>
            <person name="Sun S."/>
            <person name="Springer D."/>
            <person name="Dromer F."/>
            <person name="Young S."/>
            <person name="Zeng Q."/>
            <person name="Gargeya S."/>
            <person name="Abouelleil A."/>
            <person name="Alvarado L."/>
            <person name="Chapman S.B."/>
            <person name="Gainer-Dewar J."/>
            <person name="Goldberg J."/>
            <person name="Griggs A."/>
            <person name="Gujja S."/>
            <person name="Hansen M."/>
            <person name="Howarth C."/>
            <person name="Imamovic A."/>
            <person name="Larimer J."/>
            <person name="Murphy C."/>
            <person name="Naylor J."/>
            <person name="Pearson M."/>
            <person name="Priest M."/>
            <person name="Roberts A."/>
            <person name="Saif S."/>
            <person name="Shea T."/>
            <person name="Sykes S."/>
            <person name="Wortman J."/>
            <person name="Nusbaum C."/>
            <person name="Birren B."/>
        </authorList>
    </citation>
    <scope>NUCLEOTIDE SEQUENCE</scope>
    <source>
        <strain evidence="7">IND107</strain>
    </source>
</reference>